<reference evidence="4" key="1">
    <citation type="submission" date="2017-04" db="EMBL/GenBank/DDBJ databases">
        <authorList>
            <person name="Varghese N."/>
            <person name="Submissions S."/>
        </authorList>
    </citation>
    <scope>NUCLEOTIDE SEQUENCE [LARGE SCALE GENOMIC DNA]</scope>
    <source>
        <strain evidence="4">B4P</strain>
    </source>
</reference>
<dbReference type="AlphaFoldDB" id="A0A1X7GID7"/>
<dbReference type="Pfam" id="PF07796">
    <property type="entry name" value="DUF1638"/>
    <property type="match status" value="1"/>
</dbReference>
<dbReference type="STRING" id="464029.SAMN02982989_3917"/>
<protein>
    <recommendedName>
        <fullName evidence="2">DUF1638 domain-containing protein</fullName>
    </recommendedName>
</protein>
<dbReference type="EMBL" id="FXAF01000011">
    <property type="protein sequence ID" value="SMF70267.1"/>
    <property type="molecule type" value="Genomic_DNA"/>
</dbReference>
<dbReference type="Proteomes" id="UP000192903">
    <property type="component" value="Unassembled WGS sequence"/>
</dbReference>
<evidence type="ECO:0000259" key="2">
    <source>
        <dbReference type="Pfam" id="PF07796"/>
    </source>
</evidence>
<evidence type="ECO:0000313" key="3">
    <source>
        <dbReference type="EMBL" id="SMF70267.1"/>
    </source>
</evidence>
<sequence>MDMDRIVPEGEPPVESGFPAKERSNREKVHVIACGAIAREILAVCRQHGLDHIDLNCLPAIWHAYPQKIVPGLEKAVAEARENGFEKIFFAYADCGTGGDIDRLCEREGIARIEGPHCYSFFAGNEAFADRADEDLFSFFLTDFLARQFEAFVIEPLGLDRHPELKALYFGNYRKLVYLSQEEDEALQEKARAAAAYLGLDYEYRFTGYGDLTQALRSA</sequence>
<evidence type="ECO:0000313" key="4">
    <source>
        <dbReference type="Proteomes" id="UP000192903"/>
    </source>
</evidence>
<name>A0A1X7GID7_9HYPH</name>
<evidence type="ECO:0000256" key="1">
    <source>
        <dbReference type="SAM" id="MobiDB-lite"/>
    </source>
</evidence>
<dbReference type="InterPro" id="IPR012437">
    <property type="entry name" value="DUF1638"/>
</dbReference>
<feature type="region of interest" description="Disordered" evidence="1">
    <location>
        <begin position="1"/>
        <end position="22"/>
    </location>
</feature>
<accession>A0A1X7GID7</accession>
<gene>
    <name evidence="3" type="ORF">SAMN02982989_3917</name>
</gene>
<feature type="domain" description="DUF1638" evidence="2">
    <location>
        <begin position="57"/>
        <end position="216"/>
    </location>
</feature>
<proteinExistence type="predicted"/>
<organism evidence="3 4">
    <name type="scientific">Xaviernesmea oryzae</name>
    <dbReference type="NCBI Taxonomy" id="464029"/>
    <lineage>
        <taxon>Bacteria</taxon>
        <taxon>Pseudomonadati</taxon>
        <taxon>Pseudomonadota</taxon>
        <taxon>Alphaproteobacteria</taxon>
        <taxon>Hyphomicrobiales</taxon>
        <taxon>Rhizobiaceae</taxon>
        <taxon>Rhizobium/Agrobacterium group</taxon>
        <taxon>Xaviernesmea</taxon>
    </lineage>
</organism>
<dbReference type="RefSeq" id="WP_423856287.1">
    <property type="nucleotide sequence ID" value="NZ_FXAF01000011.1"/>
</dbReference>
<keyword evidence="4" id="KW-1185">Reference proteome</keyword>